<feature type="active site" description="Acyl-thioester intermediate" evidence="6">
    <location>
        <position position="166"/>
    </location>
</feature>
<dbReference type="AlphaFoldDB" id="A0AAW1L1F1"/>
<dbReference type="GO" id="GO:0030639">
    <property type="term" value="P:polyketide biosynthetic process"/>
    <property type="evidence" value="ECO:0007669"/>
    <property type="project" value="TreeGrafter"/>
</dbReference>
<dbReference type="FunFam" id="3.40.47.10:FF:000014">
    <property type="entry name" value="Chalcone synthase 1"/>
    <property type="match status" value="1"/>
</dbReference>
<keyword evidence="2 7" id="KW-0808">Transferase</keyword>
<dbReference type="PIRSF" id="PIRSF000451">
    <property type="entry name" value="PKS_III"/>
    <property type="match status" value="1"/>
</dbReference>
<dbReference type="GO" id="GO:0016747">
    <property type="term" value="F:acyltransferase activity, transferring groups other than amino-acyl groups"/>
    <property type="evidence" value="ECO:0007669"/>
    <property type="project" value="InterPro"/>
</dbReference>
<evidence type="ECO:0000256" key="2">
    <source>
        <dbReference type="ARBA" id="ARBA00022679"/>
    </source>
</evidence>
<accession>A0AAW1L1F1</accession>
<evidence type="ECO:0000256" key="3">
    <source>
        <dbReference type="ARBA" id="ARBA00023315"/>
    </source>
</evidence>
<keyword evidence="11" id="KW-1185">Reference proteome</keyword>
<evidence type="ECO:0000256" key="7">
    <source>
        <dbReference type="RuleBase" id="RU003633"/>
    </source>
</evidence>
<dbReference type="CDD" id="cd00831">
    <property type="entry name" value="CHS_like"/>
    <property type="match status" value="1"/>
</dbReference>
<evidence type="ECO:0000256" key="4">
    <source>
        <dbReference type="ARBA" id="ARBA00074651"/>
    </source>
</evidence>
<dbReference type="InterPro" id="IPR012328">
    <property type="entry name" value="Chalcone/stilbene_synt_C"/>
</dbReference>
<feature type="domain" description="Chalcone/stilbene synthase N-terminal" evidence="8">
    <location>
        <begin position="5"/>
        <end position="230"/>
    </location>
</feature>
<comment type="caution">
    <text evidence="10">The sequence shown here is derived from an EMBL/GenBank/DDBJ whole genome shotgun (WGS) entry which is preliminary data.</text>
</comment>
<dbReference type="Pfam" id="PF02797">
    <property type="entry name" value="Chal_sti_synt_C"/>
    <property type="match status" value="1"/>
</dbReference>
<dbReference type="InterPro" id="IPR011141">
    <property type="entry name" value="Polyketide_synthase_type-III"/>
</dbReference>
<dbReference type="SUPFAM" id="SSF53901">
    <property type="entry name" value="Thiolase-like"/>
    <property type="match status" value="2"/>
</dbReference>
<dbReference type="FunFam" id="3.40.47.10:FF:000025">
    <property type="entry name" value="Chalcone synthase 2"/>
    <property type="match status" value="1"/>
</dbReference>
<reference evidence="10" key="1">
    <citation type="submission" date="2024-03" db="EMBL/GenBank/DDBJ databases">
        <title>WGS assembly of Saponaria officinalis var. Norfolk2.</title>
        <authorList>
            <person name="Jenkins J."/>
            <person name="Shu S."/>
            <person name="Grimwood J."/>
            <person name="Barry K."/>
            <person name="Goodstein D."/>
            <person name="Schmutz J."/>
            <person name="Leebens-Mack J."/>
            <person name="Osbourn A."/>
        </authorList>
    </citation>
    <scope>NUCLEOTIDE SEQUENCE [LARGE SCALE GENOMIC DNA]</scope>
    <source>
        <strain evidence="10">JIC</strain>
    </source>
</reference>
<dbReference type="Pfam" id="PF00195">
    <property type="entry name" value="Chal_sti_synt_N"/>
    <property type="match status" value="1"/>
</dbReference>
<evidence type="ECO:0000259" key="9">
    <source>
        <dbReference type="Pfam" id="PF02797"/>
    </source>
</evidence>
<dbReference type="InterPro" id="IPR001099">
    <property type="entry name" value="Chalcone/stilbene_synt_N"/>
</dbReference>
<sequence>MASIKEIQVSQKAKGLATILAIGTANPPNQMLQKDFPDFYFRVTNWGDNIMPKLKEKFRTICEKTAIRKRHMFITEEFIKKHPNIVDHNASSLDIRQDVLQIEVPKLAKEAALNAIQDWGQPKSKITHIVFTTMSGAVMPGYDYQLAKLLDLDPNVQKFMLYLQGCYAGGTVLRLAKDIAENNKGARVLIVCIELTVAGFHGPTETNIGSMVGRALFTDGASAAIVGADPDCSVGEQPLFELVRTSQTIVPNTDWVVGGQLGQGGLTIVLAKEIPGLIANNIEKPLVEALAPLGITDWNSVFWVVHPGGPAILDQVEAKLGLNKDKFCSSRYVLSEFGNMSGATVLFVLDEMRKKSFREGKCSSGEGLEYGVLIGIGPGITIETVVLRSFPYKY</sequence>
<organism evidence="10 11">
    <name type="scientific">Saponaria officinalis</name>
    <name type="common">Common soapwort</name>
    <name type="synonym">Lychnis saponaria</name>
    <dbReference type="NCBI Taxonomy" id="3572"/>
    <lineage>
        <taxon>Eukaryota</taxon>
        <taxon>Viridiplantae</taxon>
        <taxon>Streptophyta</taxon>
        <taxon>Embryophyta</taxon>
        <taxon>Tracheophyta</taxon>
        <taxon>Spermatophyta</taxon>
        <taxon>Magnoliopsida</taxon>
        <taxon>eudicotyledons</taxon>
        <taxon>Gunneridae</taxon>
        <taxon>Pentapetalae</taxon>
        <taxon>Caryophyllales</taxon>
        <taxon>Caryophyllaceae</taxon>
        <taxon>Caryophylleae</taxon>
        <taxon>Saponaria</taxon>
    </lineage>
</organism>
<evidence type="ECO:0000256" key="5">
    <source>
        <dbReference type="ARBA" id="ARBA00083820"/>
    </source>
</evidence>
<dbReference type="Proteomes" id="UP001443914">
    <property type="component" value="Unassembled WGS sequence"/>
</dbReference>
<dbReference type="EMBL" id="JBDFQZ010000005">
    <property type="protein sequence ID" value="KAK9725629.1"/>
    <property type="molecule type" value="Genomic_DNA"/>
</dbReference>
<proteinExistence type="inferred from homology"/>
<evidence type="ECO:0000256" key="1">
    <source>
        <dbReference type="ARBA" id="ARBA00005531"/>
    </source>
</evidence>
<dbReference type="PANTHER" id="PTHR11877">
    <property type="entry name" value="HYDROXYMETHYLGLUTARYL-COA SYNTHASE"/>
    <property type="match status" value="1"/>
</dbReference>
<feature type="domain" description="Chalcone/stilbene synthase C-terminal" evidence="9">
    <location>
        <begin position="241"/>
        <end position="391"/>
    </location>
</feature>
<dbReference type="InterPro" id="IPR016039">
    <property type="entry name" value="Thiolase-like"/>
</dbReference>
<evidence type="ECO:0000259" key="8">
    <source>
        <dbReference type="Pfam" id="PF00195"/>
    </source>
</evidence>
<keyword evidence="3 7" id="KW-0012">Acyltransferase</keyword>
<comment type="similarity">
    <text evidence="1 7">Belongs to the thiolase-like superfamily. Chalcone/stilbene synthases family.</text>
</comment>
<evidence type="ECO:0000313" key="10">
    <source>
        <dbReference type="EMBL" id="KAK9725629.1"/>
    </source>
</evidence>
<dbReference type="PANTHER" id="PTHR11877:SF14">
    <property type="entry name" value="CHALCONE SYNTHASE"/>
    <property type="match status" value="1"/>
</dbReference>
<evidence type="ECO:0000256" key="6">
    <source>
        <dbReference type="PIRSR" id="PIRSR000451-1"/>
    </source>
</evidence>
<protein>
    <recommendedName>
        <fullName evidence="4">Chalcone synthase</fullName>
    </recommendedName>
    <alternativeName>
        <fullName evidence="5">Naringenin-chalcone synthase</fullName>
    </alternativeName>
</protein>
<name>A0AAW1L1F1_SAPOF</name>
<gene>
    <name evidence="10" type="ORF">RND81_05G158400</name>
</gene>
<dbReference type="Gene3D" id="3.40.47.10">
    <property type="match status" value="2"/>
</dbReference>
<evidence type="ECO:0000313" key="11">
    <source>
        <dbReference type="Proteomes" id="UP001443914"/>
    </source>
</evidence>